<evidence type="ECO:0000313" key="2">
    <source>
        <dbReference type="EMBL" id="VGO21702.1"/>
    </source>
</evidence>
<sequence>MKTLNPKNITNRKSTQSHANELAHRANATTAQGCSVGSMSRICSTLLFCLAWLACSGSALALGSTDEAAVADYVKDILYWPDAADQNAAAFRYKVLLYTNETSGVRANTANMGTLYGTAERTRAQNAESDLRDGLIQNPSSLLLQNLLLDLYYDRLAAELILAGNMRSTDGRTADQMRMGPATVASGLVIDDEINLHEQALEAYQSALADGVSLLSDSLGLTNSPPAGYAIFKNLVPTRGLEPATYGTNLVSVTGSTTLLFDGYKDLVLLLNGLRDYGREAEAAGRLKTNRNNAGDRAEAKTLATDAARFLFLQQAKLLGLFPNLDIDDASGLAEASKGVAVSLAALESLAQSIRSGSSLLGFEDDFLMLVQKFTGQSADIFDSFDAYELRLNPTDLSSPLRYALSLQDSAVASYDDYRGYQDQLETQLSYITEAAEDRLYQLTGAYPGDPEFERPDANEGCEIWMQLKSIDIAKLQIQRNRAEISNLEEEVRIEVERSQSVQSTFVYYGNKQASLTEWIGHINAAQAFANELAAAADGISVSGGFLSATVSVSPGAAAHAVNSVVQAAAEEGKGQLEADKERLAAQENAKLENIENAAKVETLMLGMKTLAIDSQEAAILLTQELGRLAALIGEKDELERTLAESGASLAGRYFADPVHHLRSQHQTLLANLSFDEAQKWLYFMARALEYKWNTPFMNYFYLGRKWSTGTLYKLRNADELEQMYNAMASFNSLVQLPSDDYFDWFSVKEDFLGYYEFDDTGTNQLFYTDPANPDAPATNSATMAFRSYLRTKQDAIGNIKLTFSTRREIPGGTFYRGARRDANNNVLSAGLFLDKIKWLKINLPGNHSDTNRTQLAGELSYGGTGLIRNFDVGTFHPDRLDRLQNEETAYSTRYWYFHAPSAKWRFSEALSSPVTMQLSADPRVPPTVSEIDIFKERSVAATGWKLTVPTEDLGVPVLNIDELDDIELYFYHYAVSRQLPESSYSTMATMAEGEKAAPRVIPFPYNLRYE</sequence>
<keyword evidence="1" id="KW-0175">Coiled coil</keyword>
<accession>A0A6C2UN61</accession>
<evidence type="ECO:0000313" key="3">
    <source>
        <dbReference type="Proteomes" id="UP000346198"/>
    </source>
</evidence>
<name>A0A6C2UN61_9BACT</name>
<dbReference type="AlphaFoldDB" id="A0A6C2UN61"/>
<proteinExistence type="predicted"/>
<feature type="coiled-coil region" evidence="1">
    <location>
        <begin position="471"/>
        <end position="498"/>
    </location>
</feature>
<gene>
    <name evidence="2" type="ORF">SCARR_03776</name>
</gene>
<evidence type="ECO:0000256" key="1">
    <source>
        <dbReference type="SAM" id="Coils"/>
    </source>
</evidence>
<dbReference type="EMBL" id="CAAHFH010000002">
    <property type="protein sequence ID" value="VGO21702.1"/>
    <property type="molecule type" value="Genomic_DNA"/>
</dbReference>
<protein>
    <submittedName>
        <fullName evidence="2">Uncharacterized protein</fullName>
    </submittedName>
</protein>
<dbReference type="Proteomes" id="UP000346198">
    <property type="component" value="Unassembled WGS sequence"/>
</dbReference>
<organism evidence="2 3">
    <name type="scientific">Pontiella sulfatireligans</name>
    <dbReference type="NCBI Taxonomy" id="2750658"/>
    <lineage>
        <taxon>Bacteria</taxon>
        <taxon>Pseudomonadati</taxon>
        <taxon>Kiritimatiellota</taxon>
        <taxon>Kiritimatiellia</taxon>
        <taxon>Kiritimatiellales</taxon>
        <taxon>Pontiellaceae</taxon>
        <taxon>Pontiella</taxon>
    </lineage>
</organism>
<reference evidence="2 3" key="1">
    <citation type="submission" date="2019-04" db="EMBL/GenBank/DDBJ databases">
        <authorList>
            <person name="Van Vliet M D."/>
        </authorList>
    </citation>
    <scope>NUCLEOTIDE SEQUENCE [LARGE SCALE GENOMIC DNA]</scope>
    <source>
        <strain evidence="2 3">F21</strain>
    </source>
</reference>
<keyword evidence="3" id="KW-1185">Reference proteome</keyword>